<sequence>MPLLGSLVEILRLHSVISKEEVVLDGSEAPVRIDAEALLSTEKLVPSAVLNKSEYPKYTPLLAKILEGVLSRSNIEDKFHHFTEVKATSRSQDPAKLTFRDCGHSPHSRIPVLVIAMFCLPELCNCILCLAVTWEAPIISKSLPISMPTKVLKHPRALRVQMRERHKS</sequence>
<organism evidence="1">
    <name type="scientific">Solanum lycopersicum</name>
    <name type="common">Tomato</name>
    <name type="synonym">Lycopersicon esculentum</name>
    <dbReference type="NCBI Taxonomy" id="4081"/>
    <lineage>
        <taxon>Eukaryota</taxon>
        <taxon>Viridiplantae</taxon>
        <taxon>Streptophyta</taxon>
        <taxon>Embryophyta</taxon>
        <taxon>Tracheophyta</taxon>
        <taxon>Spermatophyta</taxon>
        <taxon>Magnoliopsida</taxon>
        <taxon>eudicotyledons</taxon>
        <taxon>Gunneridae</taxon>
        <taxon>Pentapetalae</taxon>
        <taxon>asterids</taxon>
        <taxon>lamiids</taxon>
        <taxon>Solanales</taxon>
        <taxon>Solanaceae</taxon>
        <taxon>Solanoideae</taxon>
        <taxon>Solaneae</taxon>
        <taxon>Solanum</taxon>
        <taxon>Solanum subgen. Lycopersicon</taxon>
    </lineage>
</organism>
<dbReference type="EnsemblPlants" id="Solyc03g025617.1.1">
    <property type="protein sequence ID" value="Solyc03g025617.1.1"/>
    <property type="gene ID" value="Solyc03g025617.1"/>
</dbReference>
<name>A0A3Q7FER2_SOLLC</name>
<dbReference type="InParanoid" id="A0A3Q7FER2"/>
<evidence type="ECO:0000313" key="1">
    <source>
        <dbReference type="EnsemblPlants" id="Solyc03g025617.1.1"/>
    </source>
</evidence>
<evidence type="ECO:0000313" key="2">
    <source>
        <dbReference type="Proteomes" id="UP000004994"/>
    </source>
</evidence>
<reference evidence="1" key="1">
    <citation type="journal article" date="2012" name="Nature">
        <title>The tomato genome sequence provides insights into fleshy fruit evolution.</title>
        <authorList>
            <consortium name="Tomato Genome Consortium"/>
        </authorList>
    </citation>
    <scope>NUCLEOTIDE SEQUENCE [LARGE SCALE GENOMIC DNA]</scope>
    <source>
        <strain evidence="1">cv. Heinz 1706</strain>
    </source>
</reference>
<dbReference type="Gramene" id="Solyc03g025617.1.1">
    <property type="protein sequence ID" value="Solyc03g025617.1.1"/>
    <property type="gene ID" value="Solyc03g025617.1"/>
</dbReference>
<reference evidence="1" key="2">
    <citation type="submission" date="2019-01" db="UniProtKB">
        <authorList>
            <consortium name="EnsemblPlants"/>
        </authorList>
    </citation>
    <scope>IDENTIFICATION</scope>
    <source>
        <strain evidence="1">cv. Heinz 1706</strain>
    </source>
</reference>
<accession>A0A3Q7FER2</accession>
<dbReference type="Proteomes" id="UP000004994">
    <property type="component" value="Chromosome 3"/>
</dbReference>
<keyword evidence="2" id="KW-1185">Reference proteome</keyword>
<protein>
    <submittedName>
        <fullName evidence="1">Uncharacterized protein</fullName>
    </submittedName>
</protein>
<proteinExistence type="predicted"/>
<dbReference type="AlphaFoldDB" id="A0A3Q7FER2"/>